<feature type="binding site" evidence="6">
    <location>
        <position position="272"/>
    </location>
    <ligand>
        <name>(6S)-NADPHX</name>
        <dbReference type="ChEBI" id="CHEBI:64076"/>
    </ligand>
</feature>
<dbReference type="GO" id="GO:0046496">
    <property type="term" value="P:nicotinamide nucleotide metabolic process"/>
    <property type="evidence" value="ECO:0007669"/>
    <property type="project" value="UniProtKB-UniRule"/>
</dbReference>
<keyword evidence="1 6" id="KW-0547">Nucleotide-binding</keyword>
<dbReference type="EMBL" id="JADIMH010000006">
    <property type="protein sequence ID" value="MBO8466316.1"/>
    <property type="molecule type" value="Genomic_DNA"/>
</dbReference>
<keyword evidence="5 6" id="KW-0456">Lyase</keyword>
<dbReference type="InterPro" id="IPR029056">
    <property type="entry name" value="Ribokinase-like"/>
</dbReference>
<feature type="binding site" evidence="6">
    <location>
        <position position="271"/>
    </location>
    <ligand>
        <name>AMP</name>
        <dbReference type="ChEBI" id="CHEBI:456215"/>
    </ligand>
</feature>
<dbReference type="AlphaFoldDB" id="A0A9D9I7D0"/>
<reference evidence="8" key="1">
    <citation type="submission" date="2020-10" db="EMBL/GenBank/DDBJ databases">
        <authorList>
            <person name="Gilroy R."/>
        </authorList>
    </citation>
    <scope>NUCLEOTIDE SEQUENCE</scope>
    <source>
        <strain evidence="8">B1-15692</strain>
    </source>
</reference>
<dbReference type="Gene3D" id="3.40.1190.20">
    <property type="match status" value="1"/>
</dbReference>
<reference evidence="8" key="2">
    <citation type="journal article" date="2021" name="PeerJ">
        <title>Extensive microbial diversity within the chicken gut microbiome revealed by metagenomics and culture.</title>
        <authorList>
            <person name="Gilroy R."/>
            <person name="Ravi A."/>
            <person name="Getino M."/>
            <person name="Pursley I."/>
            <person name="Horton D.L."/>
            <person name="Alikhan N.F."/>
            <person name="Baker D."/>
            <person name="Gharbi K."/>
            <person name="Hall N."/>
            <person name="Watson M."/>
            <person name="Adriaenssens E.M."/>
            <person name="Foster-Nyarko E."/>
            <person name="Jarju S."/>
            <person name="Secka A."/>
            <person name="Antonio M."/>
            <person name="Oren A."/>
            <person name="Chaudhuri R.R."/>
            <person name="La Ragione R."/>
            <person name="Hildebrand F."/>
            <person name="Pallen M.J."/>
        </authorList>
    </citation>
    <scope>NUCLEOTIDE SEQUENCE</scope>
    <source>
        <strain evidence="8">B1-15692</strain>
    </source>
</reference>
<comment type="subunit">
    <text evidence="6">Homotetramer.</text>
</comment>
<sequence>MKTDISEIKERAGGQDYELITGDTIAGMLKGREKDSHKGTYGHVLLITGSTGMMGAAVLSAGGALKSGCGLVTVHVPFQERHVIHIAHPSAIVDCDHGTSFSEVPANLMKYRAIGIGSGLGQSQECISALKSTLERISLMESEKSDTDAWQEGSPAVILDADALNIISSHPEMFGLIPKMSVLTPHAGELSRLISGAVSSGLIEWKGTTGNPRAGYPWKNPAELTLLARRLASATGSVIVVKGCNTMICPPSGKLHFNTTGNPGMAKGGSGDILTGLLAGICARGYTTTEASVLAVWFHGKAGDDAAAGTGMESMCASDILEHICIR</sequence>
<feature type="binding site" evidence="6">
    <location>
        <position position="186"/>
    </location>
    <ligand>
        <name>(6S)-NADPHX</name>
        <dbReference type="ChEBI" id="CHEBI:64076"/>
    </ligand>
</feature>
<keyword evidence="2 6" id="KW-0067">ATP-binding</keyword>
<comment type="catalytic activity">
    <reaction evidence="6">
        <text>(6S)-NADPHX + ADP = AMP + phosphate + NADPH + H(+)</text>
        <dbReference type="Rhea" id="RHEA:32235"/>
        <dbReference type="ChEBI" id="CHEBI:15378"/>
        <dbReference type="ChEBI" id="CHEBI:43474"/>
        <dbReference type="ChEBI" id="CHEBI:57783"/>
        <dbReference type="ChEBI" id="CHEBI:64076"/>
        <dbReference type="ChEBI" id="CHEBI:456215"/>
        <dbReference type="ChEBI" id="CHEBI:456216"/>
        <dbReference type="EC" id="4.2.1.136"/>
    </reaction>
</comment>
<dbReference type="InterPro" id="IPR000631">
    <property type="entry name" value="CARKD"/>
</dbReference>
<evidence type="ECO:0000256" key="1">
    <source>
        <dbReference type="ARBA" id="ARBA00022741"/>
    </source>
</evidence>
<gene>
    <name evidence="6" type="primary">nnrD</name>
    <name evidence="8" type="ORF">IAB99_00950</name>
</gene>
<dbReference type="PANTHER" id="PTHR12592">
    <property type="entry name" value="ATP-DEPENDENT (S)-NAD(P)H-HYDRATE DEHYDRATASE FAMILY MEMBER"/>
    <property type="match status" value="1"/>
</dbReference>
<comment type="caution">
    <text evidence="8">The sequence shown here is derived from an EMBL/GenBank/DDBJ whole genome shotgun (WGS) entry which is preliminary data.</text>
</comment>
<comment type="cofactor">
    <cofactor evidence="6">
        <name>Mg(2+)</name>
        <dbReference type="ChEBI" id="CHEBI:18420"/>
    </cofactor>
</comment>
<feature type="binding site" evidence="6">
    <location>
        <position position="119"/>
    </location>
    <ligand>
        <name>(6S)-NADPHX</name>
        <dbReference type="ChEBI" id="CHEBI:64076"/>
    </ligand>
</feature>
<dbReference type="PANTHER" id="PTHR12592:SF0">
    <property type="entry name" value="ATP-DEPENDENT (S)-NAD(P)H-HYDRATE DEHYDRATASE"/>
    <property type="match status" value="1"/>
</dbReference>
<dbReference type="PROSITE" id="PS51383">
    <property type="entry name" value="YJEF_C_3"/>
    <property type="match status" value="1"/>
</dbReference>
<dbReference type="GO" id="GO:0005524">
    <property type="term" value="F:ATP binding"/>
    <property type="evidence" value="ECO:0007669"/>
    <property type="project" value="UniProtKB-KW"/>
</dbReference>
<evidence type="ECO:0000256" key="5">
    <source>
        <dbReference type="ARBA" id="ARBA00023239"/>
    </source>
</evidence>
<keyword evidence="3 6" id="KW-0521">NADP</keyword>
<protein>
    <recommendedName>
        <fullName evidence="6">ADP-dependent (S)-NAD(P)H-hydrate dehydratase</fullName>
        <ecNumber evidence="6">4.2.1.136</ecNumber>
    </recommendedName>
    <alternativeName>
        <fullName evidence="6">ADP-dependent NAD(P)HX dehydratase</fullName>
    </alternativeName>
</protein>
<dbReference type="Proteomes" id="UP000823660">
    <property type="component" value="Unassembled WGS sequence"/>
</dbReference>
<dbReference type="GO" id="GO:0052855">
    <property type="term" value="F:ADP-dependent NAD(P)H-hydrate dehydratase activity"/>
    <property type="evidence" value="ECO:0007669"/>
    <property type="project" value="UniProtKB-UniRule"/>
</dbReference>
<evidence type="ECO:0000256" key="2">
    <source>
        <dbReference type="ARBA" id="ARBA00022840"/>
    </source>
</evidence>
<organism evidence="8 9">
    <name type="scientific">Candidatus Cryptobacteroides faecipullorum</name>
    <dbReference type="NCBI Taxonomy" id="2840764"/>
    <lineage>
        <taxon>Bacteria</taxon>
        <taxon>Pseudomonadati</taxon>
        <taxon>Bacteroidota</taxon>
        <taxon>Bacteroidia</taxon>
        <taxon>Bacteroidales</taxon>
        <taxon>Candidatus Cryptobacteroides</taxon>
    </lineage>
</organism>
<accession>A0A9D9I7D0</accession>
<keyword evidence="4 6" id="KW-0520">NAD</keyword>
<feature type="binding site" evidence="6">
    <location>
        <position position="56"/>
    </location>
    <ligand>
        <name>(6S)-NADPHX</name>
        <dbReference type="ChEBI" id="CHEBI:64076"/>
    </ligand>
</feature>
<evidence type="ECO:0000256" key="4">
    <source>
        <dbReference type="ARBA" id="ARBA00023027"/>
    </source>
</evidence>
<evidence type="ECO:0000256" key="6">
    <source>
        <dbReference type="HAMAP-Rule" id="MF_01965"/>
    </source>
</evidence>
<comment type="similarity">
    <text evidence="6">Belongs to the NnrD/CARKD family.</text>
</comment>
<evidence type="ECO:0000256" key="3">
    <source>
        <dbReference type="ARBA" id="ARBA00022857"/>
    </source>
</evidence>
<dbReference type="Pfam" id="PF01256">
    <property type="entry name" value="Carb_kinase"/>
    <property type="match status" value="1"/>
</dbReference>
<feature type="domain" description="YjeF C-terminal" evidence="7">
    <location>
        <begin position="21"/>
        <end position="327"/>
    </location>
</feature>
<dbReference type="EC" id="4.2.1.136" evidence="6"/>
<comment type="catalytic activity">
    <reaction evidence="6">
        <text>(6S)-NADHX + ADP = AMP + phosphate + NADH + H(+)</text>
        <dbReference type="Rhea" id="RHEA:32223"/>
        <dbReference type="ChEBI" id="CHEBI:15378"/>
        <dbReference type="ChEBI" id="CHEBI:43474"/>
        <dbReference type="ChEBI" id="CHEBI:57945"/>
        <dbReference type="ChEBI" id="CHEBI:64074"/>
        <dbReference type="ChEBI" id="CHEBI:456215"/>
        <dbReference type="ChEBI" id="CHEBI:456216"/>
        <dbReference type="EC" id="4.2.1.136"/>
    </reaction>
</comment>
<proteinExistence type="inferred from homology"/>
<evidence type="ECO:0000313" key="9">
    <source>
        <dbReference type="Proteomes" id="UP000823660"/>
    </source>
</evidence>
<dbReference type="CDD" id="cd01171">
    <property type="entry name" value="YXKO-related"/>
    <property type="match status" value="1"/>
</dbReference>
<feature type="binding site" evidence="6">
    <location>
        <begin position="242"/>
        <end position="246"/>
    </location>
    <ligand>
        <name>AMP</name>
        <dbReference type="ChEBI" id="CHEBI:456215"/>
    </ligand>
</feature>
<evidence type="ECO:0000313" key="8">
    <source>
        <dbReference type="EMBL" id="MBO8466316.1"/>
    </source>
</evidence>
<name>A0A9D9I7D0_9BACT</name>
<comment type="function">
    <text evidence="6">Catalyzes the dehydration of the S-form of NAD(P)HX at the expense of ADP, which is converted to AMP. Together with NAD(P)HX epimerase, which catalyzes the epimerization of the S- and R-forms, the enzyme allows the repair of both epimers of NAD(P)HX, a damaged form of NAD(P)H that is a result of enzymatic or heat-dependent hydration.</text>
</comment>
<dbReference type="GO" id="GO:0110051">
    <property type="term" value="P:metabolite repair"/>
    <property type="evidence" value="ECO:0007669"/>
    <property type="project" value="TreeGrafter"/>
</dbReference>
<dbReference type="HAMAP" id="MF_01965">
    <property type="entry name" value="NADHX_dehydratase"/>
    <property type="match status" value="1"/>
</dbReference>
<dbReference type="GO" id="GO:0052856">
    <property type="term" value="F:NAD(P)HX epimerase activity"/>
    <property type="evidence" value="ECO:0007669"/>
    <property type="project" value="TreeGrafter"/>
</dbReference>
<evidence type="ECO:0000259" key="7">
    <source>
        <dbReference type="PROSITE" id="PS51383"/>
    </source>
</evidence>
<dbReference type="SUPFAM" id="SSF53613">
    <property type="entry name" value="Ribokinase-like"/>
    <property type="match status" value="1"/>
</dbReference>
<dbReference type="NCBIfam" id="TIGR00196">
    <property type="entry name" value="yjeF_cterm"/>
    <property type="match status" value="1"/>
</dbReference>